<reference evidence="2" key="1">
    <citation type="submission" date="2021-05" db="EMBL/GenBank/DDBJ databases">
        <authorList>
            <person name="Alioto T."/>
            <person name="Alioto T."/>
            <person name="Gomez Garrido J."/>
        </authorList>
    </citation>
    <scope>NUCLEOTIDE SEQUENCE</scope>
</reference>
<sequence>MFMMPFSRFITFLCIATSRTVRRLHTALLLQRILARCNRCHRSFPQQIFLFTPKPLLVEFTLVVDVRQGNIPHEPTRLARIHVDIAGDRRWERGMQQLLNGIP</sequence>
<name>A0A8D8GYI7_CULPI</name>
<dbReference type="EMBL" id="HBUE01296178">
    <property type="protein sequence ID" value="CAG6576528.1"/>
    <property type="molecule type" value="Transcribed_RNA"/>
</dbReference>
<feature type="signal peptide" evidence="1">
    <location>
        <begin position="1"/>
        <end position="18"/>
    </location>
</feature>
<organism evidence="2">
    <name type="scientific">Culex pipiens</name>
    <name type="common">House mosquito</name>
    <dbReference type="NCBI Taxonomy" id="7175"/>
    <lineage>
        <taxon>Eukaryota</taxon>
        <taxon>Metazoa</taxon>
        <taxon>Ecdysozoa</taxon>
        <taxon>Arthropoda</taxon>
        <taxon>Hexapoda</taxon>
        <taxon>Insecta</taxon>
        <taxon>Pterygota</taxon>
        <taxon>Neoptera</taxon>
        <taxon>Endopterygota</taxon>
        <taxon>Diptera</taxon>
        <taxon>Nematocera</taxon>
        <taxon>Culicoidea</taxon>
        <taxon>Culicidae</taxon>
        <taxon>Culicinae</taxon>
        <taxon>Culicini</taxon>
        <taxon>Culex</taxon>
        <taxon>Culex</taxon>
    </lineage>
</organism>
<evidence type="ECO:0000256" key="1">
    <source>
        <dbReference type="SAM" id="SignalP"/>
    </source>
</evidence>
<evidence type="ECO:0000313" key="2">
    <source>
        <dbReference type="EMBL" id="CAG6524840.1"/>
    </source>
</evidence>
<feature type="chain" id="PRO_5036260814" evidence="1">
    <location>
        <begin position="19"/>
        <end position="103"/>
    </location>
</feature>
<proteinExistence type="predicted"/>
<protein>
    <submittedName>
        <fullName evidence="2">(northern house mosquito) hypothetical protein</fullName>
    </submittedName>
</protein>
<accession>A0A8D8GYI7</accession>
<dbReference type="EMBL" id="HBUE01190298">
    <property type="protein sequence ID" value="CAG6524840.1"/>
    <property type="molecule type" value="Transcribed_RNA"/>
</dbReference>
<dbReference type="AlphaFoldDB" id="A0A8D8GYI7"/>
<keyword evidence="1" id="KW-0732">Signal</keyword>